<dbReference type="InterPro" id="IPR036388">
    <property type="entry name" value="WH-like_DNA-bd_sf"/>
</dbReference>
<sequence length="236" mass="26528">MSSNGVYLELLGAFELSYAGCRIPLPSGAQRLLALLAVHSTGVYRGAAAERLWPDCSPTRASANLRTALCHGRRAGPLATVECVDRRLRLAPVVEVDLHRARCRAQDAIGDRRPPEDPEELSAAFGEELLPQWPDEWLVLERERWDQLRLHALEGLARRLRRDGEYLAALQTALTATEIDPIRETAHRILIEIHIAEGNTACAVKRYKDYQRLLRRELEVEPSPLMTRLVQDLTSA</sequence>
<dbReference type="InterPro" id="IPR011990">
    <property type="entry name" value="TPR-like_helical_dom_sf"/>
</dbReference>
<dbReference type="Gene3D" id="1.25.40.10">
    <property type="entry name" value="Tetratricopeptide repeat domain"/>
    <property type="match status" value="1"/>
</dbReference>
<dbReference type="EMBL" id="CP163444">
    <property type="protein sequence ID" value="XDQ73059.1"/>
    <property type="molecule type" value="Genomic_DNA"/>
</dbReference>
<keyword evidence="1" id="KW-0902">Two-component regulatory system</keyword>
<gene>
    <name evidence="3" type="ORF">AB5J54_22305</name>
</gene>
<dbReference type="GO" id="GO:0000160">
    <property type="term" value="P:phosphorelay signal transduction system"/>
    <property type="evidence" value="ECO:0007669"/>
    <property type="project" value="UniProtKB-KW"/>
</dbReference>
<reference evidence="3" key="1">
    <citation type="submission" date="2024-07" db="EMBL/GenBank/DDBJ databases">
        <authorList>
            <person name="Yu S.T."/>
        </authorList>
    </citation>
    <scope>NUCLEOTIDE SEQUENCE</scope>
    <source>
        <strain evidence="3">R44</strain>
    </source>
</reference>
<protein>
    <submittedName>
        <fullName evidence="3">BTAD domain-containing putative transcriptional regulator</fullName>
    </submittedName>
</protein>
<dbReference type="Pfam" id="PF03704">
    <property type="entry name" value="BTAD"/>
    <property type="match status" value="1"/>
</dbReference>
<evidence type="ECO:0000256" key="1">
    <source>
        <dbReference type="ARBA" id="ARBA00023012"/>
    </source>
</evidence>
<accession>A0AB39T0U8</accession>
<dbReference type="RefSeq" id="WP_369145665.1">
    <property type="nucleotide sequence ID" value="NZ_CP163444.1"/>
</dbReference>
<name>A0AB39T0U8_9ACTN</name>
<dbReference type="SUPFAM" id="SSF48452">
    <property type="entry name" value="TPR-like"/>
    <property type="match status" value="1"/>
</dbReference>
<feature type="domain" description="Bacterial transcriptional activator" evidence="2">
    <location>
        <begin position="96"/>
        <end position="234"/>
    </location>
</feature>
<dbReference type="SMART" id="SM01043">
    <property type="entry name" value="BTAD"/>
    <property type="match status" value="1"/>
</dbReference>
<dbReference type="PANTHER" id="PTHR35807">
    <property type="entry name" value="TRANSCRIPTIONAL REGULATOR REDD-RELATED"/>
    <property type="match status" value="1"/>
</dbReference>
<evidence type="ECO:0000313" key="3">
    <source>
        <dbReference type="EMBL" id="XDQ73059.1"/>
    </source>
</evidence>
<dbReference type="Gene3D" id="1.10.10.10">
    <property type="entry name" value="Winged helix-like DNA-binding domain superfamily/Winged helix DNA-binding domain"/>
    <property type="match status" value="1"/>
</dbReference>
<organism evidence="3">
    <name type="scientific">Streptomyces sp. R44</name>
    <dbReference type="NCBI Taxonomy" id="3238633"/>
    <lineage>
        <taxon>Bacteria</taxon>
        <taxon>Bacillati</taxon>
        <taxon>Actinomycetota</taxon>
        <taxon>Actinomycetes</taxon>
        <taxon>Kitasatosporales</taxon>
        <taxon>Streptomycetaceae</taxon>
        <taxon>Streptomyces</taxon>
    </lineage>
</organism>
<evidence type="ECO:0000259" key="2">
    <source>
        <dbReference type="SMART" id="SM01043"/>
    </source>
</evidence>
<dbReference type="InterPro" id="IPR005158">
    <property type="entry name" value="BTAD"/>
</dbReference>
<dbReference type="AlphaFoldDB" id="A0AB39T0U8"/>
<proteinExistence type="predicted"/>
<dbReference type="InterPro" id="IPR051677">
    <property type="entry name" value="AfsR-DnrI-RedD_regulator"/>
</dbReference>